<gene>
    <name evidence="1" type="ORF">RRG08_019840</name>
</gene>
<evidence type="ECO:0000313" key="2">
    <source>
        <dbReference type="Proteomes" id="UP001283361"/>
    </source>
</evidence>
<organism evidence="1 2">
    <name type="scientific">Elysia crispata</name>
    <name type="common">lettuce slug</name>
    <dbReference type="NCBI Taxonomy" id="231223"/>
    <lineage>
        <taxon>Eukaryota</taxon>
        <taxon>Metazoa</taxon>
        <taxon>Spiralia</taxon>
        <taxon>Lophotrochozoa</taxon>
        <taxon>Mollusca</taxon>
        <taxon>Gastropoda</taxon>
        <taxon>Heterobranchia</taxon>
        <taxon>Euthyneura</taxon>
        <taxon>Panpulmonata</taxon>
        <taxon>Sacoglossa</taxon>
        <taxon>Placobranchoidea</taxon>
        <taxon>Plakobranchidae</taxon>
        <taxon>Elysia</taxon>
    </lineage>
</organism>
<dbReference type="EMBL" id="JAWDGP010003194">
    <property type="protein sequence ID" value="KAK3776633.1"/>
    <property type="molecule type" value="Genomic_DNA"/>
</dbReference>
<protein>
    <submittedName>
        <fullName evidence="1">Uncharacterized protein</fullName>
    </submittedName>
</protein>
<proteinExistence type="predicted"/>
<comment type="caution">
    <text evidence="1">The sequence shown here is derived from an EMBL/GenBank/DDBJ whole genome shotgun (WGS) entry which is preliminary data.</text>
</comment>
<name>A0AAE0ZVV5_9GAST</name>
<keyword evidence="2" id="KW-1185">Reference proteome</keyword>
<sequence>MSVPPPAHRGLKTVSWTYRDVRPPSTQRTENCVMDISRCPPPAHRGLKTVSWTYRDVPPSTQRTENCVMDISTCPSPPQHTED</sequence>
<dbReference type="Proteomes" id="UP001283361">
    <property type="component" value="Unassembled WGS sequence"/>
</dbReference>
<dbReference type="AlphaFoldDB" id="A0AAE0ZVV5"/>
<evidence type="ECO:0000313" key="1">
    <source>
        <dbReference type="EMBL" id="KAK3776633.1"/>
    </source>
</evidence>
<accession>A0AAE0ZVV5</accession>
<reference evidence="1" key="1">
    <citation type="journal article" date="2023" name="G3 (Bethesda)">
        <title>A reference genome for the long-term kleptoplast-retaining sea slug Elysia crispata morphotype clarki.</title>
        <authorList>
            <person name="Eastman K.E."/>
            <person name="Pendleton A.L."/>
            <person name="Shaikh M.A."/>
            <person name="Suttiyut T."/>
            <person name="Ogas R."/>
            <person name="Tomko P."/>
            <person name="Gavelis G."/>
            <person name="Widhalm J.R."/>
            <person name="Wisecaver J.H."/>
        </authorList>
    </citation>
    <scope>NUCLEOTIDE SEQUENCE</scope>
    <source>
        <strain evidence="1">ECLA1</strain>
    </source>
</reference>